<evidence type="ECO:0000313" key="2">
    <source>
        <dbReference type="EMBL" id="SDO36006.1"/>
    </source>
</evidence>
<protein>
    <submittedName>
        <fullName evidence="2">Uncharacterized protein</fullName>
    </submittedName>
</protein>
<feature type="region of interest" description="Disordered" evidence="1">
    <location>
        <begin position="130"/>
        <end position="149"/>
    </location>
</feature>
<accession>A0A1H0IX11</accession>
<name>A0A1H0IX11_9ACTN</name>
<feature type="compositionally biased region" description="Polar residues" evidence="1">
    <location>
        <begin position="10"/>
        <end position="21"/>
    </location>
</feature>
<dbReference type="Proteomes" id="UP000199341">
    <property type="component" value="Unassembled WGS sequence"/>
</dbReference>
<sequence length="233" mass="25156">MPGLPAAPSVRTQQPTPQSPARAQPLTWGPKGLPVPFAVAWSGEATSVAGLCVRRGRLAYEDEVTQDRDRHGILWARVPDRPGAGRPDYRAMHTVRQRAAVLGLRCQVCGGPADRTSRGWLFLLPAHEQAEQDGPAPEPNSRTPHGNSEGLLTTKPPICRPCADLAVRHCPHLRRPALVRSRKPRVWGVFGGFCTPGADGTLIASEDAYLPYGSPGAPWFLASQAVLELTRCS</sequence>
<keyword evidence="3" id="KW-1185">Reference proteome</keyword>
<dbReference type="STRING" id="310781.SAMN05216259_109151"/>
<dbReference type="RefSeq" id="WP_143031724.1">
    <property type="nucleotide sequence ID" value="NZ_FNIE01000009.1"/>
</dbReference>
<gene>
    <name evidence="2" type="ORF">SAMN05216259_109151</name>
</gene>
<feature type="region of interest" description="Disordered" evidence="1">
    <location>
        <begin position="1"/>
        <end position="28"/>
    </location>
</feature>
<proteinExistence type="predicted"/>
<evidence type="ECO:0000256" key="1">
    <source>
        <dbReference type="SAM" id="MobiDB-lite"/>
    </source>
</evidence>
<reference evidence="2 3" key="1">
    <citation type="submission" date="2016-10" db="EMBL/GenBank/DDBJ databases">
        <authorList>
            <person name="de Groot N.N."/>
        </authorList>
    </citation>
    <scope>NUCLEOTIDE SEQUENCE [LARGE SCALE GENOMIC DNA]</scope>
    <source>
        <strain evidence="2 3">CGMCC 4.2022</strain>
    </source>
</reference>
<dbReference type="OrthoDB" id="3689934at2"/>
<organism evidence="2 3">
    <name type="scientific">Actinacidiphila guanduensis</name>
    <dbReference type="NCBI Taxonomy" id="310781"/>
    <lineage>
        <taxon>Bacteria</taxon>
        <taxon>Bacillati</taxon>
        <taxon>Actinomycetota</taxon>
        <taxon>Actinomycetes</taxon>
        <taxon>Kitasatosporales</taxon>
        <taxon>Streptomycetaceae</taxon>
        <taxon>Actinacidiphila</taxon>
    </lineage>
</organism>
<dbReference type="AlphaFoldDB" id="A0A1H0IX11"/>
<evidence type="ECO:0000313" key="3">
    <source>
        <dbReference type="Proteomes" id="UP000199341"/>
    </source>
</evidence>
<dbReference type="EMBL" id="FNIE01000009">
    <property type="protein sequence ID" value="SDO36006.1"/>
    <property type="molecule type" value="Genomic_DNA"/>
</dbReference>